<organism evidence="1 2">
    <name type="scientific">Bacillus cereus</name>
    <dbReference type="NCBI Taxonomy" id="1396"/>
    <lineage>
        <taxon>Bacteria</taxon>
        <taxon>Bacillati</taxon>
        <taxon>Bacillota</taxon>
        <taxon>Bacilli</taxon>
        <taxon>Bacillales</taxon>
        <taxon>Bacillaceae</taxon>
        <taxon>Bacillus</taxon>
        <taxon>Bacillus cereus group</taxon>
    </lineage>
</organism>
<dbReference type="EMBL" id="NVMX01000233">
    <property type="protein sequence ID" value="PDZ94227.1"/>
    <property type="molecule type" value="Genomic_DNA"/>
</dbReference>
<protein>
    <submittedName>
        <fullName evidence="1">Uncharacterized protein</fullName>
    </submittedName>
</protein>
<dbReference type="Proteomes" id="UP000219922">
    <property type="component" value="Unassembled WGS sequence"/>
</dbReference>
<dbReference type="AlphaFoldDB" id="A0A9X6SSB5"/>
<evidence type="ECO:0000313" key="2">
    <source>
        <dbReference type="Proteomes" id="UP000219922"/>
    </source>
</evidence>
<gene>
    <name evidence="1" type="ORF">CON36_34875</name>
</gene>
<comment type="caution">
    <text evidence="1">The sequence shown here is derived from an EMBL/GenBank/DDBJ whole genome shotgun (WGS) entry which is preliminary data.</text>
</comment>
<name>A0A9X6SSB5_BACCE</name>
<sequence>MKKKGTMTIKHPKGCRVNIHGVDESGTTWCFKFYDTKEIAIENAIATMEQYGRQDDEIINKTT</sequence>
<accession>A0A9X6SSB5</accession>
<proteinExistence type="predicted"/>
<reference evidence="1 2" key="1">
    <citation type="submission" date="2017-09" db="EMBL/GenBank/DDBJ databases">
        <title>Large-scale bioinformatics analysis of Bacillus genomes uncovers conserved roles of natural products in bacterial physiology.</title>
        <authorList>
            <consortium name="Agbiome Team Llc"/>
            <person name="Bleich R.M."/>
            <person name="Grubbs K.J."/>
            <person name="Santa Maria K.C."/>
            <person name="Allen S.E."/>
            <person name="Farag S."/>
            <person name="Shank E.A."/>
            <person name="Bowers A."/>
        </authorList>
    </citation>
    <scope>NUCLEOTIDE SEQUENCE [LARGE SCALE GENOMIC DNA]</scope>
    <source>
        <strain evidence="1 2">AFS092789</strain>
    </source>
</reference>
<evidence type="ECO:0000313" key="1">
    <source>
        <dbReference type="EMBL" id="PDZ94227.1"/>
    </source>
</evidence>